<dbReference type="GO" id="GO:0019901">
    <property type="term" value="F:protein kinase binding"/>
    <property type="evidence" value="ECO:0007669"/>
    <property type="project" value="TreeGrafter"/>
</dbReference>
<gene>
    <name evidence="4" type="ORF">EUX98_g6664</name>
</gene>
<evidence type="ECO:0000256" key="2">
    <source>
        <dbReference type="ARBA" id="ARBA00018874"/>
    </source>
</evidence>
<evidence type="ECO:0000256" key="3">
    <source>
        <dbReference type="ARBA" id="ARBA00023006"/>
    </source>
</evidence>
<evidence type="ECO:0000313" key="5">
    <source>
        <dbReference type="Proteomes" id="UP000308730"/>
    </source>
</evidence>
<sequence length="216" mass="24518">MSTTNPIITLDLVLDRHTAKDVLRAVLHSILFHRLLGFVLPKTFEVLDVTMPAVDDANVEQLVDQKVDVFWKGIEGGLSKRGQISVTFSEKRAKKSWFLVGEVSIYRYLVPHISLTLNYRKKCHGRNGWLQYYLFRDLAEALRRIVNAEVRQPTTERDRQRFNSDLSSTLTKSLKTMLVHTSSESGRAAVPLITNSQGISPFPYKITVKMNGTEVG</sequence>
<evidence type="ECO:0000256" key="1">
    <source>
        <dbReference type="ARBA" id="ARBA00007130"/>
    </source>
</evidence>
<name>A0A4S4MQ72_9APHY</name>
<organism evidence="4 5">
    <name type="scientific">Antrodiella citrinella</name>
    <dbReference type="NCBI Taxonomy" id="2447956"/>
    <lineage>
        <taxon>Eukaryota</taxon>
        <taxon>Fungi</taxon>
        <taxon>Dikarya</taxon>
        <taxon>Basidiomycota</taxon>
        <taxon>Agaricomycotina</taxon>
        <taxon>Agaricomycetes</taxon>
        <taxon>Polyporales</taxon>
        <taxon>Steccherinaceae</taxon>
        <taxon>Antrodiella</taxon>
    </lineage>
</organism>
<protein>
    <recommendedName>
        <fullName evidence="2">Autophagy-related protein 101</fullName>
    </recommendedName>
</protein>
<dbReference type="GO" id="GO:0000407">
    <property type="term" value="C:phagophore assembly site"/>
    <property type="evidence" value="ECO:0007669"/>
    <property type="project" value="TreeGrafter"/>
</dbReference>
<evidence type="ECO:0000313" key="4">
    <source>
        <dbReference type="EMBL" id="THH27517.1"/>
    </source>
</evidence>
<comment type="caution">
    <text evidence="4">The sequence shown here is derived from an EMBL/GenBank/DDBJ whole genome shotgun (WGS) entry which is preliminary data.</text>
</comment>
<dbReference type="PANTHER" id="PTHR13292">
    <property type="entry name" value="AUTOPHAGY-RELATED PROTEIN 101"/>
    <property type="match status" value="1"/>
</dbReference>
<keyword evidence="5" id="KW-1185">Reference proteome</keyword>
<dbReference type="AlphaFoldDB" id="A0A4S4MQ72"/>
<keyword evidence="3" id="KW-0072">Autophagy</keyword>
<proteinExistence type="inferred from homology"/>
<dbReference type="GO" id="GO:1990316">
    <property type="term" value="C:Atg1/ULK1 kinase complex"/>
    <property type="evidence" value="ECO:0007669"/>
    <property type="project" value="TreeGrafter"/>
</dbReference>
<dbReference type="InterPro" id="IPR012445">
    <property type="entry name" value="ATG101"/>
</dbReference>
<reference evidence="4 5" key="1">
    <citation type="submission" date="2019-02" db="EMBL/GenBank/DDBJ databases">
        <title>Genome sequencing of the rare red list fungi Antrodiella citrinella (Flaviporus citrinellus).</title>
        <authorList>
            <person name="Buettner E."/>
            <person name="Kellner H."/>
        </authorList>
    </citation>
    <scope>NUCLEOTIDE SEQUENCE [LARGE SCALE GENOMIC DNA]</scope>
    <source>
        <strain evidence="4 5">DSM 108506</strain>
    </source>
</reference>
<dbReference type="PANTHER" id="PTHR13292:SF0">
    <property type="entry name" value="AUTOPHAGY-RELATED PROTEIN 101"/>
    <property type="match status" value="1"/>
</dbReference>
<accession>A0A4S4MQ72</accession>
<dbReference type="OrthoDB" id="10259639at2759"/>
<comment type="similarity">
    <text evidence="1">Belongs to the ATG101 family.</text>
</comment>
<dbReference type="Pfam" id="PF07855">
    <property type="entry name" value="ATG101"/>
    <property type="match status" value="1"/>
</dbReference>
<dbReference type="GO" id="GO:0000045">
    <property type="term" value="P:autophagosome assembly"/>
    <property type="evidence" value="ECO:0007669"/>
    <property type="project" value="TreeGrafter"/>
</dbReference>
<dbReference type="EMBL" id="SGPM01000245">
    <property type="protein sequence ID" value="THH27517.1"/>
    <property type="molecule type" value="Genomic_DNA"/>
</dbReference>
<dbReference type="Proteomes" id="UP000308730">
    <property type="component" value="Unassembled WGS sequence"/>
</dbReference>